<evidence type="ECO:0000259" key="3">
    <source>
        <dbReference type="Pfam" id="PF12850"/>
    </source>
</evidence>
<sequence>MKLAILSDIHGNLEAFQAVLDAIAPLSIDTVISLGDNIGYGPDSEAVAALIRERKIASVLGNHEMAVKNNQNLAWFNPVAKRALAIAQSQLTDASVAWIKQLPRYLVTAGLRFVHGVPPDSAFLYLFQLPENKLIQKLARADESVCFVGHTHELGIISLDGIRLEKESPAPGTYLLDPAKKYIINAGSVGQPRDGTPGAKFVLFDTQTLELTVKSVSYPFENTQKKIIAAGIPKMYADRLAPGGHPSGSVDPLKNVDSSGDKGNGQ</sequence>
<evidence type="ECO:0000256" key="2">
    <source>
        <dbReference type="SAM" id="MobiDB-lite"/>
    </source>
</evidence>
<evidence type="ECO:0000313" key="5">
    <source>
        <dbReference type="Proteomes" id="UP000014216"/>
    </source>
</evidence>
<dbReference type="InterPro" id="IPR050126">
    <property type="entry name" value="Ap4A_hydrolase"/>
</dbReference>
<organism evidence="4 5">
    <name type="scientific">Desulfotignum phosphitoxidans DSM 13687</name>
    <dbReference type="NCBI Taxonomy" id="1286635"/>
    <lineage>
        <taxon>Bacteria</taxon>
        <taxon>Pseudomonadati</taxon>
        <taxon>Thermodesulfobacteriota</taxon>
        <taxon>Desulfobacteria</taxon>
        <taxon>Desulfobacterales</taxon>
        <taxon>Desulfobacteraceae</taxon>
        <taxon>Desulfotignum</taxon>
    </lineage>
</organism>
<dbReference type="AlphaFoldDB" id="S0G6B7"/>
<protein>
    <submittedName>
        <fullName evidence="4">Putative metallophosphoesterase</fullName>
    </submittedName>
</protein>
<dbReference type="GO" id="GO:0005737">
    <property type="term" value="C:cytoplasm"/>
    <property type="evidence" value="ECO:0007669"/>
    <property type="project" value="TreeGrafter"/>
</dbReference>
<feature type="domain" description="Calcineurin-like phosphoesterase" evidence="3">
    <location>
        <begin position="1"/>
        <end position="208"/>
    </location>
</feature>
<dbReference type="InterPro" id="IPR029052">
    <property type="entry name" value="Metallo-depent_PP-like"/>
</dbReference>
<dbReference type="Proteomes" id="UP000014216">
    <property type="component" value="Unassembled WGS sequence"/>
</dbReference>
<dbReference type="Gene3D" id="3.60.21.10">
    <property type="match status" value="1"/>
</dbReference>
<dbReference type="EMBL" id="APJX01000003">
    <property type="protein sequence ID" value="EMS80247.1"/>
    <property type="molecule type" value="Genomic_DNA"/>
</dbReference>
<gene>
    <name evidence="4" type="ORF">Dpo_3c03920</name>
</gene>
<comment type="similarity">
    <text evidence="1">Belongs to the metallophosphoesterase superfamily. YfcE family.</text>
</comment>
<dbReference type="Pfam" id="PF12850">
    <property type="entry name" value="Metallophos_2"/>
    <property type="match status" value="1"/>
</dbReference>
<dbReference type="PANTHER" id="PTHR42850">
    <property type="entry name" value="METALLOPHOSPHOESTERASE"/>
    <property type="match status" value="1"/>
</dbReference>
<evidence type="ECO:0000313" key="4">
    <source>
        <dbReference type="EMBL" id="EMS80247.1"/>
    </source>
</evidence>
<dbReference type="InterPro" id="IPR011152">
    <property type="entry name" value="Pesterase_MJ0912"/>
</dbReference>
<dbReference type="OrthoDB" id="9813918at2"/>
<dbReference type="SUPFAM" id="SSF56300">
    <property type="entry name" value="Metallo-dependent phosphatases"/>
    <property type="match status" value="1"/>
</dbReference>
<accession>S0G6B7</accession>
<comment type="caution">
    <text evidence="4">The sequence shown here is derived from an EMBL/GenBank/DDBJ whole genome shotgun (WGS) entry which is preliminary data.</text>
</comment>
<dbReference type="RefSeq" id="WP_006965598.1">
    <property type="nucleotide sequence ID" value="NZ_APJX01000003.1"/>
</dbReference>
<keyword evidence="5" id="KW-1185">Reference proteome</keyword>
<dbReference type="CDD" id="cd00838">
    <property type="entry name" value="MPP_superfamily"/>
    <property type="match status" value="1"/>
</dbReference>
<name>S0G6B7_9BACT</name>
<feature type="region of interest" description="Disordered" evidence="2">
    <location>
        <begin position="240"/>
        <end position="266"/>
    </location>
</feature>
<evidence type="ECO:0000256" key="1">
    <source>
        <dbReference type="ARBA" id="ARBA00008950"/>
    </source>
</evidence>
<dbReference type="InterPro" id="IPR024654">
    <property type="entry name" value="Calcineurin-like_PHP_lpxH"/>
</dbReference>
<proteinExistence type="inferred from homology"/>
<reference evidence="4 5" key="1">
    <citation type="journal article" date="2013" name="Genome Announc.">
        <title>Draft Genome Sequence of Desulfotignum phosphitoxidans DSM 13687 Strain FiPS-3.</title>
        <authorList>
            <person name="Poehlein A."/>
            <person name="Daniel R."/>
            <person name="Simeonova D.D."/>
        </authorList>
    </citation>
    <scope>NUCLEOTIDE SEQUENCE [LARGE SCALE GENOMIC DNA]</scope>
    <source>
        <strain evidence="4 5">DSM 13687</strain>
    </source>
</reference>
<dbReference type="PANTHER" id="PTHR42850:SF2">
    <property type="entry name" value="BLL5683 PROTEIN"/>
    <property type="match status" value="1"/>
</dbReference>
<dbReference type="PIRSF" id="PIRSF000883">
    <property type="entry name" value="Pesterase_MJ0912"/>
    <property type="match status" value="1"/>
</dbReference>
<dbReference type="GO" id="GO:0016791">
    <property type="term" value="F:phosphatase activity"/>
    <property type="evidence" value="ECO:0007669"/>
    <property type="project" value="TreeGrafter"/>
</dbReference>